<evidence type="ECO:0000313" key="2">
    <source>
        <dbReference type="Proteomes" id="UP000474024"/>
    </source>
</evidence>
<comment type="caution">
    <text evidence="1">The sequence shown here is derived from an EMBL/GenBank/DDBJ whole genome shotgun (WGS) entry which is preliminary data.</text>
</comment>
<protein>
    <submittedName>
        <fullName evidence="1">Uncharacterized protein</fullName>
    </submittedName>
</protein>
<gene>
    <name evidence="1" type="ORF">FYJ75_00220</name>
</gene>
<accession>A0A6L5YNR4</accession>
<dbReference type="AlphaFoldDB" id="A0A6L5YNR4"/>
<sequence>MLTLKLKDENENSMVFNYYPENKKLFGTLNLDKKTGDIQIISVPENDSHHRYLQHAVSKIDEYFSSGKYENTATVAWY</sequence>
<dbReference type="RefSeq" id="WP_154427642.1">
    <property type="nucleotide sequence ID" value="NZ_VUNI01000001.1"/>
</dbReference>
<dbReference type="Proteomes" id="UP000474024">
    <property type="component" value="Unassembled WGS sequence"/>
</dbReference>
<dbReference type="EMBL" id="VUNI01000001">
    <property type="protein sequence ID" value="MST73456.1"/>
    <property type="molecule type" value="Genomic_DNA"/>
</dbReference>
<proteinExistence type="predicted"/>
<keyword evidence="2" id="KW-1185">Reference proteome</keyword>
<reference evidence="1 2" key="1">
    <citation type="submission" date="2019-08" db="EMBL/GenBank/DDBJ databases">
        <title>In-depth cultivation of the pig gut microbiome towards novel bacterial diversity and tailored functional studies.</title>
        <authorList>
            <person name="Wylensek D."/>
            <person name="Hitch T.C.A."/>
            <person name="Clavel T."/>
        </authorList>
    </citation>
    <scope>NUCLEOTIDE SEQUENCE [LARGE SCALE GENOMIC DNA]</scope>
    <source>
        <strain evidence="1 2">MUC/MUC-530-WT-4D</strain>
    </source>
</reference>
<name>A0A6L5YNR4_9FIRM</name>
<organism evidence="1 2">
    <name type="scientific">Roseburia porci</name>
    <dbReference type="NCBI Taxonomy" id="2605790"/>
    <lineage>
        <taxon>Bacteria</taxon>
        <taxon>Bacillati</taxon>
        <taxon>Bacillota</taxon>
        <taxon>Clostridia</taxon>
        <taxon>Lachnospirales</taxon>
        <taxon>Lachnospiraceae</taxon>
        <taxon>Roseburia</taxon>
    </lineage>
</organism>
<evidence type="ECO:0000313" key="1">
    <source>
        <dbReference type="EMBL" id="MST73456.1"/>
    </source>
</evidence>